<dbReference type="Gene3D" id="3.20.20.450">
    <property type="entry name" value="EAL domain"/>
    <property type="match status" value="1"/>
</dbReference>
<accession>A0A1X7GJY7</accession>
<evidence type="ECO:0000313" key="3">
    <source>
        <dbReference type="Proteomes" id="UP000192934"/>
    </source>
</evidence>
<feature type="domain" description="EAL" evidence="1">
    <location>
        <begin position="1"/>
        <end position="249"/>
    </location>
</feature>
<dbReference type="SMART" id="SM00052">
    <property type="entry name" value="EAL"/>
    <property type="match status" value="1"/>
</dbReference>
<dbReference type="RefSeq" id="WP_244552316.1">
    <property type="nucleotide sequence ID" value="NZ_LT840185.1"/>
</dbReference>
<dbReference type="PANTHER" id="PTHR33121">
    <property type="entry name" value="CYCLIC DI-GMP PHOSPHODIESTERASE PDEF"/>
    <property type="match status" value="1"/>
</dbReference>
<reference evidence="3" key="1">
    <citation type="submission" date="2017-04" db="EMBL/GenBank/DDBJ databases">
        <authorList>
            <person name="Varghese N."/>
            <person name="Submissions S."/>
        </authorList>
    </citation>
    <scope>NUCLEOTIDE SEQUENCE [LARGE SCALE GENOMIC DNA]</scope>
    <source>
        <strain evidence="3">Dd16</strain>
    </source>
</reference>
<organism evidence="2 3">
    <name type="scientific">Allosphingosinicella indica</name>
    <dbReference type="NCBI Taxonomy" id="941907"/>
    <lineage>
        <taxon>Bacteria</taxon>
        <taxon>Pseudomonadati</taxon>
        <taxon>Pseudomonadota</taxon>
        <taxon>Alphaproteobacteria</taxon>
        <taxon>Sphingomonadales</taxon>
        <taxon>Sphingomonadaceae</taxon>
        <taxon>Allosphingosinicella</taxon>
    </lineage>
</organism>
<dbReference type="InterPro" id="IPR001633">
    <property type="entry name" value="EAL_dom"/>
</dbReference>
<dbReference type="InterPro" id="IPR050706">
    <property type="entry name" value="Cyclic-di-GMP_PDE-like"/>
</dbReference>
<dbReference type="InterPro" id="IPR035919">
    <property type="entry name" value="EAL_sf"/>
</dbReference>
<dbReference type="PANTHER" id="PTHR33121:SF15">
    <property type="entry name" value="BLUE LIGHT- AND TEMPERATURE-REGULATED ANTIREPRESSOR BLUF"/>
    <property type="match status" value="1"/>
</dbReference>
<dbReference type="CDD" id="cd01948">
    <property type="entry name" value="EAL"/>
    <property type="match status" value="1"/>
</dbReference>
<protein>
    <submittedName>
        <fullName evidence="2">EAL domain, c-di-GMP-specific phosphodiesterase class I (Or its enzymatically inactive variant)</fullName>
    </submittedName>
</protein>
<dbReference type="Pfam" id="PF00563">
    <property type="entry name" value="EAL"/>
    <property type="match status" value="1"/>
</dbReference>
<dbReference type="STRING" id="941907.SAMN06295910_1964"/>
<gene>
    <name evidence="2" type="ORF">SAMN06295910_1964</name>
</gene>
<dbReference type="SUPFAM" id="SSF141868">
    <property type="entry name" value="EAL domain-like"/>
    <property type="match status" value="1"/>
</dbReference>
<name>A0A1X7GJY7_9SPHN</name>
<dbReference type="PROSITE" id="PS50883">
    <property type="entry name" value="EAL"/>
    <property type="match status" value="1"/>
</dbReference>
<dbReference type="Proteomes" id="UP000192934">
    <property type="component" value="Chromosome I"/>
</dbReference>
<dbReference type="GO" id="GO:0071111">
    <property type="term" value="F:cyclic-guanylate-specific phosphodiesterase activity"/>
    <property type="evidence" value="ECO:0007669"/>
    <property type="project" value="InterPro"/>
</dbReference>
<dbReference type="AlphaFoldDB" id="A0A1X7GJY7"/>
<proteinExistence type="predicted"/>
<sequence>MACTGCRDGRALDFDFSMAFQPIVDLATMRPYAYEALIRGLNGEGAAEVLARVTPDNLYAFDQRCRVRAIELAARAGILETGARLSINFLPNAVYSPVACIQLTLKTARELDFPTDRLVFEFTENEQMLDPDHVASIAAAYHKMGFGIALDDFGAGHAGLGLLARFQPDTVKLDMELVRGIDASLPRRVIVGGIVDMCRKLGIAVVAEGVETESELAALRALGIGYAQGYLLGRPGFEHLPAVTPPAVPEVAAAA</sequence>
<keyword evidence="3" id="KW-1185">Reference proteome</keyword>
<dbReference type="EMBL" id="LT840185">
    <property type="protein sequence ID" value="SMF70877.1"/>
    <property type="molecule type" value="Genomic_DNA"/>
</dbReference>
<evidence type="ECO:0000313" key="2">
    <source>
        <dbReference type="EMBL" id="SMF70877.1"/>
    </source>
</evidence>
<evidence type="ECO:0000259" key="1">
    <source>
        <dbReference type="PROSITE" id="PS50883"/>
    </source>
</evidence>